<dbReference type="InterPro" id="IPR037006">
    <property type="entry name" value="CheA-like_homodim_sf"/>
</dbReference>
<feature type="domain" description="HPt" evidence="11">
    <location>
        <begin position="750"/>
        <end position="857"/>
    </location>
</feature>
<keyword evidence="6" id="KW-0175">Coiled coil</keyword>
<dbReference type="PROSITE" id="PS50110">
    <property type="entry name" value="RESPONSE_REGULATORY"/>
    <property type="match status" value="1"/>
</dbReference>
<dbReference type="PRINTS" id="PR00344">
    <property type="entry name" value="BCTRLSENSOR"/>
</dbReference>
<dbReference type="SUPFAM" id="SSF50341">
    <property type="entry name" value="CheW-like"/>
    <property type="match status" value="1"/>
</dbReference>
<feature type="compositionally biased region" description="Acidic residues" evidence="7">
    <location>
        <begin position="1273"/>
        <end position="1290"/>
    </location>
</feature>
<dbReference type="SMART" id="SM00387">
    <property type="entry name" value="HATPase_c"/>
    <property type="match status" value="1"/>
</dbReference>
<feature type="domain" description="CheW-like" evidence="10">
    <location>
        <begin position="1685"/>
        <end position="1823"/>
    </location>
</feature>
<dbReference type="PANTHER" id="PTHR43395">
    <property type="entry name" value="SENSOR HISTIDINE KINASE CHEA"/>
    <property type="match status" value="1"/>
</dbReference>
<dbReference type="SUPFAM" id="SSF47226">
    <property type="entry name" value="Histidine-containing phosphotransfer domain, HPT domain"/>
    <property type="match status" value="5"/>
</dbReference>
<evidence type="ECO:0000256" key="3">
    <source>
        <dbReference type="ARBA" id="ARBA00022553"/>
    </source>
</evidence>
<dbReference type="SUPFAM" id="SSF52172">
    <property type="entry name" value="CheY-like"/>
    <property type="match status" value="1"/>
</dbReference>
<sequence length="1959" mass="218611">MSSDNELDLNTLIWVKSEIDETLNQARKALEIFTEDESDVSQIQFCLNYLHQVRGTLQMVELYGSAMAAEEVENLVQALIDNKVSNRNDAYEVLIRGILQLPDYLEHLLEGNADTPMLLLPLLNDLRAARGAPLLSENALFTPDLTIAAPLPESISGNFSDTLRRLRYHYHLGLLSWFRDKDDHSGLQRIAEVLDELRKCASEQEISRLLWVADGLVESLVDAGLDGSISVKLLLGQLDRQFKKILDRGEHALNVEPPSELLKNILYYVATSRSRGELTDEVKLAFKLDDILPDMNSLEQARADMAAPNAALMTTVSSVLMDDLLKVKDNLDLFVRADVRDISKLQPLKETLAQMADTLGMLGLGIQRESVQAQIETISIMQTDKSAVNDDRLMDMAGAMLDLENSLNEINAARTENIRTEKGDGDVSSHLMQDAEQLKLLKMVVKEAKLELDQVKDAINMFSKNPSDHSLLEIVPSALDRIKGGISILSLDRAANLLQGCIVYIRENLLKTTYIPEADILDSLADAISSIEYYLESLAGKWGQPDAILDVAEYSLKQLQGEDTSEENDELVTLSGIQQPDSDEQDTEKATASQIEQSDDTLIDLSVIENDEIDLNDQTITETIDISLEDYEEESLHDLSLADLPQPDFNKVEDELAEDELNDESLHTLTLDLEGFDNEIDAVVIDEDNAEISSVKIESVFPETEEVQEREPANVDETDEITVAELELENEQEETQPGQTATAAQAPTVMEEIDEEIIEIFLEEAEEVYEQISKQLPKLLQNPDDEDTLAELRRAFHTLKGSGRLVGAIDIGEFAWAYENMLNRIMDKTIPASDCLCNLLEQARQVLPSMYEMFKQGTKPGADISTLIEHANLISQGKPLPDASEIENSVEPAVVGDIETAETIDPVLLDIYRKEVEAHLESLQSYINGWENGRHREPNQDLIRALHTLTGSSRTTNVVPIAELCSLFEHYASELLQLNAQMNADAIELLSDSIDYIRIVTNRLDQEMPEEDGNQLLVSQLQILFENIASAPRIAEMREQELAIANDSDEFAGEPEYDEDLLDIFIEEGEEILDASDSTLHHWQLNPDDQNDIEAMQRYLHTLKGGARMAGVKPIGDLSHNIESMLTFVAEERQQVSDNMFTTLQRAQDRLVQMLEQLKARQNIPEAQDIIAEVTALINDKVSVVAAVELDEVEIELSVDDNTIQTDILSKEEINVEGEAPGIEHSEDSSGIGIVTEDINVSSENEAVIDTPEASEDAHASEDVDAVKKGEVSEEADTFEETDTGEEGDISEEVDAYEEADIGEEAGLSDEINTTETYRADNVVALVTETVVEATKPALVTGDEEKKKEPPRQARQKVAEQIRVKADLLDDLVNFAGEVSIYRSRMEQQSNSFGTNLQELDDTVARLREQLHQFEIETETQIQYRREDAATKNLEDFDPLEFDRFTQMQHLSRAMLESLSDLDSLRGILSNINRESETLLLQQSRVNTELQEGLMRTRLVPFTGHAPRLRRIVRQTSDELGKKVKLELEGLDNELDRTVMDKIIPSLEHMLRNAVAHGIELPEVRLEHSKPEAGMVKLSFNREGSDIIISITDDGAGLDYVAIKNKAIENGLLSPDANINKDIVQTLIMESGFSTVEEVSQISGRGVGMDVVNTAIKQMGGLVDIESESGQGTRFIISLPLTLAISRALMVNVADETFALPLLSVQGVERMSVLETKALMKEEKPVYEWLGEEFRFMNLGHLMGMQYDIVADDEQMLPLLMVRSGDYRAAVLVDGLLGTREVVVKPVGPQLSSLRGVSGATIMGDGSVILVLDLGLLIHRTITKEMMETAQPKVKEVKRLMVMVVDDSITVRKVTSRLLERNNYNVILAKDGVDALGQLMEARPDVILLDIEMPHMDGFELATNIRNDQELKEIPIIMITSRTGDKHRRRAFSIGVNGYMGKPFSEDELLENIRELTEK</sequence>
<dbReference type="FunFam" id="3.30.565.10:FF:000016">
    <property type="entry name" value="Chemotaxis protein CheA, putative"/>
    <property type="match status" value="1"/>
</dbReference>
<evidence type="ECO:0000256" key="5">
    <source>
        <dbReference type="ARBA" id="ARBA00022777"/>
    </source>
</evidence>
<dbReference type="SMART" id="SM00073">
    <property type="entry name" value="HPT"/>
    <property type="match status" value="3"/>
</dbReference>
<dbReference type="PANTHER" id="PTHR43395:SF8">
    <property type="entry name" value="HISTIDINE KINASE"/>
    <property type="match status" value="1"/>
</dbReference>
<dbReference type="Pfam" id="PF02518">
    <property type="entry name" value="HATPase_c"/>
    <property type="match status" value="1"/>
</dbReference>
<feature type="compositionally biased region" description="Basic and acidic residues" evidence="7">
    <location>
        <begin position="1256"/>
        <end position="1272"/>
    </location>
</feature>
<protein>
    <recommendedName>
        <fullName evidence="2">histidine kinase</fullName>
        <ecNumber evidence="2">2.7.13.3</ecNumber>
    </recommendedName>
</protein>
<dbReference type="PROSITE" id="PS50851">
    <property type="entry name" value="CHEW"/>
    <property type="match status" value="1"/>
</dbReference>
<name>A0A3B1ATA6_9ZZZZ</name>
<evidence type="ECO:0000256" key="2">
    <source>
        <dbReference type="ARBA" id="ARBA00012438"/>
    </source>
</evidence>
<dbReference type="SMART" id="SM00260">
    <property type="entry name" value="CheW"/>
    <property type="match status" value="1"/>
</dbReference>
<feature type="region of interest" description="Disordered" evidence="7">
    <location>
        <begin position="576"/>
        <end position="595"/>
    </location>
</feature>
<keyword evidence="5 12" id="KW-0418">Kinase</keyword>
<dbReference type="GO" id="GO:0005737">
    <property type="term" value="C:cytoplasm"/>
    <property type="evidence" value="ECO:0007669"/>
    <property type="project" value="InterPro"/>
</dbReference>
<reference evidence="12" key="1">
    <citation type="submission" date="2018-06" db="EMBL/GenBank/DDBJ databases">
        <authorList>
            <person name="Zhirakovskaya E."/>
        </authorList>
    </citation>
    <scope>NUCLEOTIDE SEQUENCE</scope>
</reference>
<dbReference type="CDD" id="cd17546">
    <property type="entry name" value="REC_hyHK_CKI1_RcsC-like"/>
    <property type="match status" value="1"/>
</dbReference>
<dbReference type="Pfam" id="PF01584">
    <property type="entry name" value="CheW"/>
    <property type="match status" value="1"/>
</dbReference>
<keyword evidence="4" id="KW-0808">Transferase</keyword>
<feature type="domain" description="HPt" evidence="11">
    <location>
        <begin position="1054"/>
        <end position="1158"/>
    </location>
</feature>
<accession>A0A3B1ATA6</accession>
<dbReference type="InterPro" id="IPR002545">
    <property type="entry name" value="CheW-lke_dom"/>
</dbReference>
<dbReference type="PROSITE" id="PS50894">
    <property type="entry name" value="HPT"/>
    <property type="match status" value="3"/>
</dbReference>
<dbReference type="InterPro" id="IPR051315">
    <property type="entry name" value="Bact_Chemotaxis_CheA"/>
</dbReference>
<evidence type="ECO:0000259" key="9">
    <source>
        <dbReference type="PROSITE" id="PS50110"/>
    </source>
</evidence>
<dbReference type="GO" id="GO:0006935">
    <property type="term" value="P:chemotaxis"/>
    <property type="evidence" value="ECO:0007669"/>
    <property type="project" value="InterPro"/>
</dbReference>
<dbReference type="PROSITE" id="PS50109">
    <property type="entry name" value="HIS_KIN"/>
    <property type="match status" value="1"/>
</dbReference>
<evidence type="ECO:0000256" key="6">
    <source>
        <dbReference type="SAM" id="Coils"/>
    </source>
</evidence>
<dbReference type="InterPro" id="IPR005467">
    <property type="entry name" value="His_kinase_dom"/>
</dbReference>
<feature type="domain" description="Response regulatory" evidence="9">
    <location>
        <begin position="1841"/>
        <end position="1957"/>
    </location>
</feature>
<dbReference type="Pfam" id="PF26379">
    <property type="entry name" value="FimL_2nd"/>
    <property type="match status" value="1"/>
</dbReference>
<evidence type="ECO:0000259" key="10">
    <source>
        <dbReference type="PROSITE" id="PS50851"/>
    </source>
</evidence>
<evidence type="ECO:0000313" key="12">
    <source>
        <dbReference type="EMBL" id="VAX09216.1"/>
    </source>
</evidence>
<dbReference type="Pfam" id="PF00072">
    <property type="entry name" value="Response_reg"/>
    <property type="match status" value="1"/>
</dbReference>
<dbReference type="Gene3D" id="3.40.50.2300">
    <property type="match status" value="1"/>
</dbReference>
<dbReference type="InterPro" id="IPR001789">
    <property type="entry name" value="Sig_transdc_resp-reg_receiver"/>
</dbReference>
<dbReference type="InterPro" id="IPR004358">
    <property type="entry name" value="Sig_transdc_His_kin-like_C"/>
</dbReference>
<proteinExistence type="predicted"/>
<gene>
    <name evidence="12" type="ORF">MNBD_GAMMA25-2004</name>
</gene>
<dbReference type="InterPro" id="IPR036890">
    <property type="entry name" value="HATPase_C_sf"/>
</dbReference>
<dbReference type="InterPro" id="IPR004105">
    <property type="entry name" value="CheA-like_dim"/>
</dbReference>
<dbReference type="EMBL" id="UOFY01000033">
    <property type="protein sequence ID" value="VAX09216.1"/>
    <property type="molecule type" value="Genomic_DNA"/>
</dbReference>
<evidence type="ECO:0000259" key="11">
    <source>
        <dbReference type="PROSITE" id="PS50894"/>
    </source>
</evidence>
<dbReference type="SMART" id="SM01231">
    <property type="entry name" value="H-kinase_dim"/>
    <property type="match status" value="1"/>
</dbReference>
<evidence type="ECO:0000256" key="7">
    <source>
        <dbReference type="SAM" id="MobiDB-lite"/>
    </source>
</evidence>
<evidence type="ECO:0000256" key="4">
    <source>
        <dbReference type="ARBA" id="ARBA00022679"/>
    </source>
</evidence>
<dbReference type="InterPro" id="IPR008207">
    <property type="entry name" value="Sig_transdc_His_kin_Hpt_dom"/>
</dbReference>
<dbReference type="SMART" id="SM00448">
    <property type="entry name" value="REC"/>
    <property type="match status" value="1"/>
</dbReference>
<organism evidence="12">
    <name type="scientific">hydrothermal vent metagenome</name>
    <dbReference type="NCBI Taxonomy" id="652676"/>
    <lineage>
        <taxon>unclassified sequences</taxon>
        <taxon>metagenomes</taxon>
        <taxon>ecological metagenomes</taxon>
    </lineage>
</organism>
<dbReference type="GO" id="GO:0000155">
    <property type="term" value="F:phosphorelay sensor kinase activity"/>
    <property type="evidence" value="ECO:0007669"/>
    <property type="project" value="InterPro"/>
</dbReference>
<dbReference type="Gene3D" id="1.20.120.160">
    <property type="entry name" value="HPT domain"/>
    <property type="match status" value="4"/>
</dbReference>
<dbReference type="InterPro" id="IPR003594">
    <property type="entry name" value="HATPase_dom"/>
</dbReference>
<feature type="region of interest" description="Disordered" evidence="7">
    <location>
        <begin position="1248"/>
        <end position="1290"/>
    </location>
</feature>
<dbReference type="Pfam" id="PF01627">
    <property type="entry name" value="Hpt"/>
    <property type="match status" value="3"/>
</dbReference>
<dbReference type="InterPro" id="IPR036061">
    <property type="entry name" value="CheW-like_dom_sf"/>
</dbReference>
<evidence type="ECO:0000256" key="1">
    <source>
        <dbReference type="ARBA" id="ARBA00000085"/>
    </source>
</evidence>
<dbReference type="EC" id="2.7.13.3" evidence="2"/>
<dbReference type="Gene3D" id="3.30.565.10">
    <property type="entry name" value="Histidine kinase-like ATPase, C-terminal domain"/>
    <property type="match status" value="1"/>
</dbReference>
<dbReference type="InterPro" id="IPR058661">
    <property type="entry name" value="FimL_2nd"/>
</dbReference>
<dbReference type="Pfam" id="PF02895">
    <property type="entry name" value="H-kinase_dim"/>
    <property type="match status" value="1"/>
</dbReference>
<dbReference type="Gene3D" id="1.10.287.560">
    <property type="entry name" value="Histidine kinase CheA-like, homodimeric domain"/>
    <property type="match status" value="1"/>
</dbReference>
<dbReference type="InterPro" id="IPR011006">
    <property type="entry name" value="CheY-like_superfamily"/>
</dbReference>
<evidence type="ECO:0000259" key="8">
    <source>
        <dbReference type="PROSITE" id="PS50109"/>
    </source>
</evidence>
<comment type="catalytic activity">
    <reaction evidence="1">
        <text>ATP + protein L-histidine = ADP + protein N-phospho-L-histidine.</text>
        <dbReference type="EC" id="2.7.13.3"/>
    </reaction>
</comment>
<dbReference type="InterPro" id="IPR036641">
    <property type="entry name" value="HPT_dom_sf"/>
</dbReference>
<keyword evidence="3" id="KW-0597">Phosphoprotein</keyword>
<dbReference type="Gene3D" id="2.30.30.40">
    <property type="entry name" value="SH3 Domains"/>
    <property type="match status" value="1"/>
</dbReference>
<dbReference type="CDD" id="cd00088">
    <property type="entry name" value="HPT"/>
    <property type="match status" value="2"/>
</dbReference>
<feature type="domain" description="HPt" evidence="11">
    <location>
        <begin position="901"/>
        <end position="1004"/>
    </location>
</feature>
<feature type="domain" description="Histidine kinase" evidence="8">
    <location>
        <begin position="1547"/>
        <end position="1683"/>
    </location>
</feature>
<feature type="coiled-coil region" evidence="6">
    <location>
        <begin position="438"/>
        <end position="465"/>
    </location>
</feature>
<dbReference type="SUPFAM" id="SSF55874">
    <property type="entry name" value="ATPase domain of HSP90 chaperone/DNA topoisomerase II/histidine kinase"/>
    <property type="match status" value="1"/>
</dbReference>